<dbReference type="AlphaFoldDB" id="A0A7G5GSA9"/>
<evidence type="ECO:0000313" key="2">
    <source>
        <dbReference type="EMBL" id="QMW01751.1"/>
    </source>
</evidence>
<feature type="chain" id="PRO_5028941287" description="DUF5683 domain-containing protein" evidence="1">
    <location>
        <begin position="19"/>
        <end position="177"/>
    </location>
</feature>
<feature type="signal peptide" evidence="1">
    <location>
        <begin position="1"/>
        <end position="18"/>
    </location>
</feature>
<protein>
    <recommendedName>
        <fullName evidence="4">DUF5683 domain-containing protein</fullName>
    </recommendedName>
</protein>
<organism evidence="2 3">
    <name type="scientific">Spirosoma foliorum</name>
    <dbReference type="NCBI Taxonomy" id="2710596"/>
    <lineage>
        <taxon>Bacteria</taxon>
        <taxon>Pseudomonadati</taxon>
        <taxon>Bacteroidota</taxon>
        <taxon>Cytophagia</taxon>
        <taxon>Cytophagales</taxon>
        <taxon>Cytophagaceae</taxon>
        <taxon>Spirosoma</taxon>
    </lineage>
</organism>
<dbReference type="KEGG" id="sfol:H3H32_27960"/>
<evidence type="ECO:0000256" key="1">
    <source>
        <dbReference type="SAM" id="SignalP"/>
    </source>
</evidence>
<keyword evidence="1" id="KW-0732">Signal</keyword>
<dbReference type="EMBL" id="CP059732">
    <property type="protein sequence ID" value="QMW01751.1"/>
    <property type="molecule type" value="Genomic_DNA"/>
</dbReference>
<reference evidence="2 3" key="1">
    <citation type="submission" date="2020-07" db="EMBL/GenBank/DDBJ databases">
        <title>Spirosoma foliorum sp. nov., isolated from the leaves on the Nejang mountain Korea, Republic of.</title>
        <authorList>
            <person name="Ho H."/>
            <person name="Lee Y.-J."/>
            <person name="Nurcahyanto D.-A."/>
            <person name="Kim S.-G."/>
        </authorList>
    </citation>
    <scope>NUCLEOTIDE SEQUENCE [LARGE SCALE GENOMIC DNA]</scope>
    <source>
        <strain evidence="2 3">PL0136</strain>
    </source>
</reference>
<keyword evidence="3" id="KW-1185">Reference proteome</keyword>
<accession>A0A7G5GSA9</accession>
<dbReference type="RefSeq" id="WP_182459029.1">
    <property type="nucleotide sequence ID" value="NZ_CP059732.1"/>
</dbReference>
<dbReference type="Proteomes" id="UP000515369">
    <property type="component" value="Chromosome"/>
</dbReference>
<name>A0A7G5GSA9_9BACT</name>
<evidence type="ECO:0008006" key="4">
    <source>
        <dbReference type="Google" id="ProtNLM"/>
    </source>
</evidence>
<proteinExistence type="predicted"/>
<evidence type="ECO:0000313" key="3">
    <source>
        <dbReference type="Proteomes" id="UP000515369"/>
    </source>
</evidence>
<sequence length="177" mass="19520">MRTVLLLTTLLLSLSTYAQQRRRDDDTSHYRNVPVPAHLLPIERAFGSSSIGSVYFYGGKRLSSPYSLEIPFYELNDPDVSHHFQAFRTLTTLSRLTAIAPLAYILLTSNRNNGTYWSVYGGSIAASLTLAIIGNGQVSKAVTRYNEMLRQPRVSISAAQTPITGQFAVGAGLSWSF</sequence>
<gene>
    <name evidence="2" type="ORF">H3H32_27960</name>
</gene>